<proteinExistence type="predicted"/>
<dbReference type="RefSeq" id="WP_060667492.1">
    <property type="nucleotide sequence ID" value="NZ_JARTGE010000036.1"/>
</dbReference>
<dbReference type="Pfam" id="PF09580">
    <property type="entry name" value="Spore_YhcN_YlaJ"/>
    <property type="match status" value="1"/>
</dbReference>
<feature type="compositionally biased region" description="Low complexity" evidence="1">
    <location>
        <begin position="156"/>
        <end position="167"/>
    </location>
</feature>
<feature type="region of interest" description="Disordered" evidence="1">
    <location>
        <begin position="59"/>
        <end position="115"/>
    </location>
</feature>
<sequence>MKKKLLSGAVVVTMALVGCQAGDQGAAPGNMDQNRNNTGDGMTNVRNYTLERDADRFQNRDGRYLSNNDIFNNDNGNRVGDRNDGFRNVADRNNGDRNVGDRNNGDRNNNNTRYEVSKEAANQISKKVKEIDNVYVLTTDNNAYVAAELDTDGNDRNNNNNNNNNDNDMFDDQLSDHVKKEISDIVRSVDNDIDNVYVSTNPDFFNLANNYSNDVDRGKPVEGFFDQFGNMIERLFPQNKR</sequence>
<feature type="region of interest" description="Disordered" evidence="1">
    <location>
        <begin position="150"/>
        <end position="170"/>
    </location>
</feature>
<comment type="caution">
    <text evidence="3">The sequence shown here is derived from an EMBL/GenBank/DDBJ whole genome shotgun (WGS) entry which is preliminary data.</text>
</comment>
<organism evidence="3 4">
    <name type="scientific">Oceanobacillus caeni</name>
    <dbReference type="NCBI Taxonomy" id="405946"/>
    <lineage>
        <taxon>Bacteria</taxon>
        <taxon>Bacillati</taxon>
        <taxon>Bacillota</taxon>
        <taxon>Bacilli</taxon>
        <taxon>Bacillales</taxon>
        <taxon>Bacillaceae</taxon>
        <taxon>Oceanobacillus</taxon>
    </lineage>
</organism>
<dbReference type="EMBL" id="LGTK01000001">
    <property type="protein sequence ID" value="KPH79227.1"/>
    <property type="molecule type" value="Genomic_DNA"/>
</dbReference>
<evidence type="ECO:0000313" key="3">
    <source>
        <dbReference type="EMBL" id="KPH79227.1"/>
    </source>
</evidence>
<name>A0ABR5MNZ3_9BACI</name>
<keyword evidence="4" id="KW-1185">Reference proteome</keyword>
<evidence type="ECO:0000256" key="1">
    <source>
        <dbReference type="SAM" id="MobiDB-lite"/>
    </source>
</evidence>
<reference evidence="3 4" key="1">
    <citation type="submission" date="2015-07" db="EMBL/GenBank/DDBJ databases">
        <title>High-quality draft genome sequence of Oceanobacillus caeni HM6, a bacillus isolated from a human feces.</title>
        <authorList>
            <person name="Kumar J."/>
            <person name="Verma M.K."/>
            <person name="Pandey R."/>
            <person name="Bhambi M."/>
            <person name="Chauhan N."/>
        </authorList>
    </citation>
    <scope>NUCLEOTIDE SEQUENCE [LARGE SCALE GENOMIC DNA]</scope>
    <source>
        <strain evidence="3 4">HM6</strain>
    </source>
</reference>
<dbReference type="InterPro" id="IPR019076">
    <property type="entry name" value="Spore_lipoprot_YhcN/YlaJ-like"/>
</dbReference>
<feature type="chain" id="PRO_5046776729" description="Lipoprotein" evidence="2">
    <location>
        <begin position="22"/>
        <end position="241"/>
    </location>
</feature>
<gene>
    <name evidence="3" type="ORF">AFL42_00510</name>
</gene>
<evidence type="ECO:0000313" key="4">
    <source>
        <dbReference type="Proteomes" id="UP000037854"/>
    </source>
</evidence>
<dbReference type="PROSITE" id="PS51257">
    <property type="entry name" value="PROKAR_LIPOPROTEIN"/>
    <property type="match status" value="1"/>
</dbReference>
<evidence type="ECO:0000256" key="2">
    <source>
        <dbReference type="SAM" id="SignalP"/>
    </source>
</evidence>
<accession>A0ABR5MNZ3</accession>
<dbReference type="NCBIfam" id="TIGR02898">
    <property type="entry name" value="spore_YhcN_YlaJ"/>
    <property type="match status" value="1"/>
</dbReference>
<feature type="region of interest" description="Disordered" evidence="1">
    <location>
        <begin position="22"/>
        <end position="44"/>
    </location>
</feature>
<dbReference type="InterPro" id="IPR014247">
    <property type="entry name" value="Spore_lipoprot_YhcN/YlaJ"/>
</dbReference>
<feature type="compositionally biased region" description="Basic and acidic residues" evidence="1">
    <location>
        <begin position="79"/>
        <end position="105"/>
    </location>
</feature>
<feature type="signal peptide" evidence="2">
    <location>
        <begin position="1"/>
        <end position="21"/>
    </location>
</feature>
<feature type="compositionally biased region" description="Polar residues" evidence="1">
    <location>
        <begin position="31"/>
        <end position="44"/>
    </location>
</feature>
<evidence type="ECO:0008006" key="5">
    <source>
        <dbReference type="Google" id="ProtNLM"/>
    </source>
</evidence>
<protein>
    <recommendedName>
        <fullName evidence="5">Lipoprotein</fullName>
    </recommendedName>
</protein>
<feature type="compositionally biased region" description="Low complexity" evidence="1">
    <location>
        <begin position="67"/>
        <end position="78"/>
    </location>
</feature>
<dbReference type="Proteomes" id="UP000037854">
    <property type="component" value="Unassembled WGS sequence"/>
</dbReference>
<keyword evidence="2" id="KW-0732">Signal</keyword>